<accession>A0A382C5K3</accession>
<evidence type="ECO:0000313" key="1">
    <source>
        <dbReference type="EMBL" id="SVB21062.1"/>
    </source>
</evidence>
<name>A0A382C5K3_9ZZZZ</name>
<reference evidence="1" key="1">
    <citation type="submission" date="2018-05" db="EMBL/GenBank/DDBJ databases">
        <authorList>
            <person name="Lanie J.A."/>
            <person name="Ng W.-L."/>
            <person name="Kazmierczak K.M."/>
            <person name="Andrzejewski T.M."/>
            <person name="Davidsen T.M."/>
            <person name="Wayne K.J."/>
            <person name="Tettelin H."/>
            <person name="Glass J.I."/>
            <person name="Rusch D."/>
            <person name="Podicherti R."/>
            <person name="Tsui H.-C.T."/>
            <person name="Winkler M.E."/>
        </authorList>
    </citation>
    <scope>NUCLEOTIDE SEQUENCE</scope>
</reference>
<proteinExistence type="predicted"/>
<sequence>MSPGINKNTILQWKIIWSILFLLIFNTNVWAIGEITFEMGVAELSKQLVEGLGEEKIHLYIEPFTEELTGQPFPLSILLQNAVSESLKGSKQIVEGYDDSGQEVLFLRGRFKVHGEKILISAEIFDQNGTKISKAKAIIEKNFVDEDYFVAKLEDYFKWLASKINGDIMSLGTGYMDSTFVLTLFPFNEKTELPISRHIPSGLSDYLNVSIVRKDSAFGFLSGEIIDYGSRLQVVARLNENESKKLIVSAKVEIPKDLIPESWFQGKKSKPSPVKKISVTHSYRADEDEIGLIETMKENALRAARRKLLKKMISKPYSMTKDKGIELLDQADEDWISEEDKGVKLKLSIDMNGIQ</sequence>
<protein>
    <submittedName>
        <fullName evidence="1">Uncharacterized protein</fullName>
    </submittedName>
</protein>
<organism evidence="1">
    <name type="scientific">marine metagenome</name>
    <dbReference type="NCBI Taxonomy" id="408172"/>
    <lineage>
        <taxon>unclassified sequences</taxon>
        <taxon>metagenomes</taxon>
        <taxon>ecological metagenomes</taxon>
    </lineage>
</organism>
<gene>
    <name evidence="1" type="ORF">METZ01_LOCUS173916</name>
</gene>
<dbReference type="AlphaFoldDB" id="A0A382C5K3"/>
<dbReference type="EMBL" id="UINC01032807">
    <property type="protein sequence ID" value="SVB21062.1"/>
    <property type="molecule type" value="Genomic_DNA"/>
</dbReference>